<organism evidence="3">
    <name type="scientific">Amphimedon queenslandica</name>
    <name type="common">Sponge</name>
    <dbReference type="NCBI Taxonomy" id="400682"/>
    <lineage>
        <taxon>Eukaryota</taxon>
        <taxon>Metazoa</taxon>
        <taxon>Porifera</taxon>
        <taxon>Demospongiae</taxon>
        <taxon>Heteroscleromorpha</taxon>
        <taxon>Haplosclerida</taxon>
        <taxon>Niphatidae</taxon>
        <taxon>Amphimedon</taxon>
    </lineage>
</organism>
<evidence type="ECO:0000313" key="4">
    <source>
        <dbReference type="Proteomes" id="UP000007879"/>
    </source>
</evidence>
<dbReference type="PROSITE" id="PS50994">
    <property type="entry name" value="INTEGRASE"/>
    <property type="match status" value="1"/>
</dbReference>
<dbReference type="GO" id="GO:0015074">
    <property type="term" value="P:DNA integration"/>
    <property type="evidence" value="ECO:0007669"/>
    <property type="project" value="InterPro"/>
</dbReference>
<evidence type="ECO:0000259" key="2">
    <source>
        <dbReference type="PROSITE" id="PS50994"/>
    </source>
</evidence>
<name>A0A1X7TYB9_AMPQE</name>
<reference evidence="3" key="2">
    <citation type="submission" date="2017-05" db="UniProtKB">
        <authorList>
            <consortium name="EnsemblMetazoa"/>
        </authorList>
    </citation>
    <scope>IDENTIFICATION</scope>
</reference>
<dbReference type="Gene3D" id="3.30.420.10">
    <property type="entry name" value="Ribonuclease H-like superfamily/Ribonuclease H"/>
    <property type="match status" value="1"/>
</dbReference>
<dbReference type="SUPFAM" id="SSF53098">
    <property type="entry name" value="Ribonuclease H-like"/>
    <property type="match status" value="1"/>
</dbReference>
<dbReference type="AlphaFoldDB" id="A0A1X7TYB9"/>
<reference evidence="4" key="1">
    <citation type="journal article" date="2010" name="Nature">
        <title>The Amphimedon queenslandica genome and the evolution of animal complexity.</title>
        <authorList>
            <person name="Srivastava M."/>
            <person name="Simakov O."/>
            <person name="Chapman J."/>
            <person name="Fahey B."/>
            <person name="Gauthier M.E."/>
            <person name="Mitros T."/>
            <person name="Richards G.S."/>
            <person name="Conaco C."/>
            <person name="Dacre M."/>
            <person name="Hellsten U."/>
            <person name="Larroux C."/>
            <person name="Putnam N.H."/>
            <person name="Stanke M."/>
            <person name="Adamska M."/>
            <person name="Darling A."/>
            <person name="Degnan S.M."/>
            <person name="Oakley T.H."/>
            <person name="Plachetzki D.C."/>
            <person name="Zhai Y."/>
            <person name="Adamski M."/>
            <person name="Calcino A."/>
            <person name="Cummins S.F."/>
            <person name="Goodstein D.M."/>
            <person name="Harris C."/>
            <person name="Jackson D.J."/>
            <person name="Leys S.P."/>
            <person name="Shu S."/>
            <person name="Woodcroft B.J."/>
            <person name="Vervoort M."/>
            <person name="Kosik K.S."/>
            <person name="Manning G."/>
            <person name="Degnan B.M."/>
            <person name="Rokhsar D.S."/>
        </authorList>
    </citation>
    <scope>NUCLEOTIDE SEQUENCE [LARGE SCALE GENOMIC DNA]</scope>
</reference>
<feature type="compositionally biased region" description="Acidic residues" evidence="1">
    <location>
        <begin position="531"/>
        <end position="553"/>
    </location>
</feature>
<dbReference type="InParanoid" id="A0A1X7TYB9"/>
<dbReference type="InterPro" id="IPR036397">
    <property type="entry name" value="RNaseH_sf"/>
</dbReference>
<dbReference type="Pfam" id="PF18701">
    <property type="entry name" value="DUF5641"/>
    <property type="match status" value="1"/>
</dbReference>
<dbReference type="KEGG" id="aqu:100641817"/>
<sequence>MPQECVEELRASDRKTLGLLVSECVKISDLIKVDRYSSLTYLLRVTANVLRFIENVRVKVRMRQHVADEVIVMKAELIWIKDVQLSLVEERRFKEWKHQLQLFQDGEGVWRCGGRLSNADIPYNTKHPVLLPNKHHFTDLVVQRAHARVFHNGVKETLVEVRSRYWIVRGRSTVKRIIDRCVVCKKTEGRPYDAPGPPPLPTFRVTEEPAFTFTGVDFAGPLYVRSSKWDVGGKVWICIYTCCVTRAIHLDILCTMSLEFFLRSFRRFVARRGLPRRIVSDNGKTFKGAARVFKEIMNHKEASHYLEENVIQWTFNVERAPWWGGVFERLIRSVKRCLRKVVGRAKLTREELLTVVTEVEMIVNSRPLSYVSHDDLEEPVTPSHLLIGRRVLSFPDTLCYDGDDEDYNATPQLLSKRMKYLNRTIDQFWSRWKGEYLLELREAHRFRGNLLSTGRKIRVGDIVVVHSDEKRRGFWNLGKIEDTIVGVDGEIRSAVVRVFTGQKRSKLLKRPIQKLFPLEVNENDNLIPDNQDQDPTEEPPTEDIDVAENDDINEPIMPINNQESGQRRSKRAAAITARDNILVQSMF</sequence>
<dbReference type="Pfam" id="PF17921">
    <property type="entry name" value="Integrase_H2C2"/>
    <property type="match status" value="1"/>
</dbReference>
<dbReference type="OrthoDB" id="5969690at2759"/>
<accession>A0A1X7TYB9</accession>
<keyword evidence="4" id="KW-1185">Reference proteome</keyword>
<feature type="domain" description="Integrase catalytic" evidence="2">
    <location>
        <begin position="205"/>
        <end position="390"/>
    </location>
</feature>
<proteinExistence type="predicted"/>
<dbReference type="InterPro" id="IPR012337">
    <property type="entry name" value="RNaseH-like_sf"/>
</dbReference>
<dbReference type="InterPro" id="IPR041588">
    <property type="entry name" value="Integrase_H2C2"/>
</dbReference>
<dbReference type="PANTHER" id="PTHR47331:SF1">
    <property type="entry name" value="GAG-LIKE PROTEIN"/>
    <property type="match status" value="1"/>
</dbReference>
<dbReference type="Gene3D" id="1.10.340.70">
    <property type="match status" value="1"/>
</dbReference>
<dbReference type="Proteomes" id="UP000007879">
    <property type="component" value="Unassembled WGS sequence"/>
</dbReference>
<dbReference type="GO" id="GO:0003676">
    <property type="term" value="F:nucleic acid binding"/>
    <property type="evidence" value="ECO:0007669"/>
    <property type="project" value="InterPro"/>
</dbReference>
<feature type="region of interest" description="Disordered" evidence="1">
    <location>
        <begin position="523"/>
        <end position="571"/>
    </location>
</feature>
<dbReference type="PANTHER" id="PTHR47331">
    <property type="entry name" value="PHD-TYPE DOMAIN-CONTAINING PROTEIN"/>
    <property type="match status" value="1"/>
</dbReference>
<dbReference type="InterPro" id="IPR040676">
    <property type="entry name" value="DUF5641"/>
</dbReference>
<gene>
    <name evidence="3" type="primary">100641817</name>
</gene>
<evidence type="ECO:0000256" key="1">
    <source>
        <dbReference type="SAM" id="MobiDB-lite"/>
    </source>
</evidence>
<dbReference type="EnsemblMetazoa" id="Aqu2.1.20292_001">
    <property type="protein sequence ID" value="Aqu2.1.20292_001"/>
    <property type="gene ID" value="Aqu2.1.20292"/>
</dbReference>
<protein>
    <recommendedName>
        <fullName evidence="2">Integrase catalytic domain-containing protein</fullName>
    </recommendedName>
</protein>
<evidence type="ECO:0000313" key="3">
    <source>
        <dbReference type="EnsemblMetazoa" id="Aqu2.1.20292_001"/>
    </source>
</evidence>
<dbReference type="InterPro" id="IPR001584">
    <property type="entry name" value="Integrase_cat-core"/>
</dbReference>
<dbReference type="EnsemblMetazoa" id="XM_003389465.2">
    <property type="protein sequence ID" value="XP_003389513.2"/>
    <property type="gene ID" value="LOC100641817"/>
</dbReference>
<dbReference type="STRING" id="400682.A0A1X7TYB9"/>